<gene>
    <name evidence="2" type="ORF">MiSe_80170</name>
</gene>
<evidence type="ECO:0000313" key="3">
    <source>
        <dbReference type="Proteomes" id="UP001050975"/>
    </source>
</evidence>
<dbReference type="InterPro" id="IPR008538">
    <property type="entry name" value="Uma2"/>
</dbReference>
<dbReference type="PANTHER" id="PTHR36558:SF1">
    <property type="entry name" value="RESTRICTION ENDONUCLEASE DOMAIN-CONTAINING PROTEIN-RELATED"/>
    <property type="match status" value="1"/>
</dbReference>
<dbReference type="SUPFAM" id="SSF52980">
    <property type="entry name" value="Restriction endonuclease-like"/>
    <property type="match status" value="1"/>
</dbReference>
<keyword evidence="3" id="KW-1185">Reference proteome</keyword>
<dbReference type="InterPro" id="IPR011335">
    <property type="entry name" value="Restrct_endonuc-II-like"/>
</dbReference>
<evidence type="ECO:0000259" key="1">
    <source>
        <dbReference type="Pfam" id="PF05685"/>
    </source>
</evidence>
<name>A0AAV3XS15_9CYAN</name>
<sequence length="191" mass="22254">MLSTQYHAYFSPEEYLEIEDNNPIKHEYRQGLIYAMAGASKAHVIITGNIYRQLDNSLEDSDCIVYTTDMKVRVEAENDFYYPDVAVTCDERDRNSSEKFIRYPCLIVEVLSSKTEAFDREGKFNDYKNLETLTEYVLISQNQMRVECFRRNGEGNWVQQTYNSGEEIYFASVDFSCPIAALYRQVSLLNT</sequence>
<dbReference type="CDD" id="cd06260">
    <property type="entry name" value="DUF820-like"/>
    <property type="match status" value="1"/>
</dbReference>
<reference evidence="2" key="1">
    <citation type="submission" date="2019-10" db="EMBL/GenBank/DDBJ databases">
        <title>Draft genome sequece of Microseira wollei NIES-4236.</title>
        <authorList>
            <person name="Yamaguchi H."/>
            <person name="Suzuki S."/>
            <person name="Kawachi M."/>
        </authorList>
    </citation>
    <scope>NUCLEOTIDE SEQUENCE</scope>
    <source>
        <strain evidence="2">NIES-4236</strain>
    </source>
</reference>
<dbReference type="InterPro" id="IPR012296">
    <property type="entry name" value="Nuclease_put_TT1808"/>
</dbReference>
<dbReference type="EMBL" id="BLAY01000205">
    <property type="protein sequence ID" value="GET43195.1"/>
    <property type="molecule type" value="Genomic_DNA"/>
</dbReference>
<dbReference type="RefSeq" id="WP_226591753.1">
    <property type="nucleotide sequence ID" value="NZ_BLAY01000205.1"/>
</dbReference>
<dbReference type="PANTHER" id="PTHR36558">
    <property type="entry name" value="GLR1098 PROTEIN"/>
    <property type="match status" value="1"/>
</dbReference>
<feature type="domain" description="Putative restriction endonuclease" evidence="1">
    <location>
        <begin position="12"/>
        <end position="167"/>
    </location>
</feature>
<dbReference type="Pfam" id="PF05685">
    <property type="entry name" value="Uma2"/>
    <property type="match status" value="1"/>
</dbReference>
<dbReference type="AlphaFoldDB" id="A0AAV3XS15"/>
<proteinExistence type="predicted"/>
<dbReference type="Proteomes" id="UP001050975">
    <property type="component" value="Unassembled WGS sequence"/>
</dbReference>
<comment type="caution">
    <text evidence="2">The sequence shown here is derived from an EMBL/GenBank/DDBJ whole genome shotgun (WGS) entry which is preliminary data.</text>
</comment>
<evidence type="ECO:0000313" key="2">
    <source>
        <dbReference type="EMBL" id="GET43195.1"/>
    </source>
</evidence>
<organism evidence="2 3">
    <name type="scientific">Microseira wollei NIES-4236</name>
    <dbReference type="NCBI Taxonomy" id="2530354"/>
    <lineage>
        <taxon>Bacteria</taxon>
        <taxon>Bacillati</taxon>
        <taxon>Cyanobacteriota</taxon>
        <taxon>Cyanophyceae</taxon>
        <taxon>Oscillatoriophycideae</taxon>
        <taxon>Aerosakkonematales</taxon>
        <taxon>Aerosakkonemataceae</taxon>
        <taxon>Microseira</taxon>
    </lineage>
</organism>
<protein>
    <recommendedName>
        <fullName evidence="1">Putative restriction endonuclease domain-containing protein</fullName>
    </recommendedName>
</protein>
<dbReference type="Gene3D" id="3.90.1570.10">
    <property type="entry name" value="tt1808, chain A"/>
    <property type="match status" value="1"/>
</dbReference>
<accession>A0AAV3XS15</accession>